<dbReference type="Pfam" id="PF00873">
    <property type="entry name" value="ACR_tran"/>
    <property type="match status" value="2"/>
</dbReference>
<dbReference type="SUPFAM" id="SSF82693">
    <property type="entry name" value="Multidrug efflux transporter AcrB pore domain, PN1, PN2, PC1 and PC2 subdomains"/>
    <property type="match status" value="3"/>
</dbReference>
<dbReference type="Gene3D" id="3.30.70.1440">
    <property type="entry name" value="Multidrug efflux transporter AcrB pore domain"/>
    <property type="match status" value="1"/>
</dbReference>
<feature type="transmembrane region" description="Helical" evidence="1">
    <location>
        <begin position="337"/>
        <end position="356"/>
    </location>
</feature>
<feature type="transmembrane region" description="Helical" evidence="1">
    <location>
        <begin position="466"/>
        <end position="493"/>
    </location>
</feature>
<gene>
    <name evidence="2" type="ORF">ACFSVN_05215</name>
</gene>
<feature type="transmembrane region" description="Helical" evidence="1">
    <location>
        <begin position="1024"/>
        <end position="1049"/>
    </location>
</feature>
<feature type="transmembrane region" description="Helical" evidence="1">
    <location>
        <begin position="883"/>
        <end position="904"/>
    </location>
</feature>
<keyword evidence="1" id="KW-0472">Membrane</keyword>
<dbReference type="PANTHER" id="PTHR32063">
    <property type="match status" value="1"/>
</dbReference>
<feature type="transmembrane region" description="Helical" evidence="1">
    <location>
        <begin position="15"/>
        <end position="35"/>
    </location>
</feature>
<protein>
    <submittedName>
        <fullName evidence="2">Efflux RND transporter permease subunit</fullName>
    </submittedName>
</protein>
<feature type="transmembrane region" description="Helical" evidence="1">
    <location>
        <begin position="910"/>
        <end position="930"/>
    </location>
</feature>
<feature type="transmembrane region" description="Helical" evidence="1">
    <location>
        <begin position="363"/>
        <end position="383"/>
    </location>
</feature>
<evidence type="ECO:0000256" key="1">
    <source>
        <dbReference type="SAM" id="Phobius"/>
    </source>
</evidence>
<dbReference type="RefSeq" id="WP_390299600.1">
    <property type="nucleotide sequence ID" value="NZ_JBHULI010000022.1"/>
</dbReference>
<dbReference type="Gene3D" id="3.30.70.1320">
    <property type="entry name" value="Multidrug efflux transporter AcrB pore domain like"/>
    <property type="match status" value="1"/>
</dbReference>
<keyword evidence="3" id="KW-1185">Reference proteome</keyword>
<name>A0ABW5JKB5_9BACT</name>
<feature type="transmembrane region" description="Helical" evidence="1">
    <location>
        <begin position="389"/>
        <end position="413"/>
    </location>
</feature>
<dbReference type="InterPro" id="IPR001036">
    <property type="entry name" value="Acrflvin-R"/>
</dbReference>
<sequence>MKQFSVAGSILKRPITVIMMTLIVIGFGIFSLTNLKITLYPSFNIPVLAVSTGYQNVAPEDINRIIVNPIEGALSAIEGIETLEARVSRGSAFIILRLRDGADIRKTELKVRKALDQIRGDLPQQAREPVIFQFDPENRPIMRLSIDAENRGLDELRNIGLELVETRLERIEGLASAETQGGLERRIYVDVSPMSLAQYNLVPADIENALRSNNVQLPIGNIVSDKINYSIRAQSTYQTVEQISNTIVRVSENDIPIRVEDVAEVSDGFTDIESLVKVNGKNSVSVEVQKNSDANTLDVVNDVKALVPEINEILPPGVTLRVLSDEGKTIEDSINNLAQSALAALVVVILVILIFMGGWRISLVVASTIPVSIAASFAAMYAADLTLNILTISALALAIGLLVDNSIVVTESISRKLEEGLSRFEAALKGTNEVIGALLGSTLTTLGVFIPIILISGTQGAFFREFAYAICFAIGFSFLSSIILVPVISLLILDAKQFNTKNLAFRGIAKLERIYISSMRWLFHHKWIPLLSMVVIAVSTFFLYTNISKEGFPEADSGQIDINISLPEGSQLIRTANVLDDFSQRVSELPEVETMITTIGRSRWSAQSNRGEISITLVPEMEREQTSTEFAVLLREELTAPGVDVRVRVEGGGLNFGRGWDSGGNSIRLSLIGAEIEELLAISNRIEARLMEDPTVIDVDNGRTDPTPELHFIADRERLARIGTNLNTVAGNLRTQTLGNQAGYYINEGREIPIEVRTQKQALTSREDLFDLEVFEFEGQRVPIQAIGEFVPVRGVDSFQRRDRETVLDVNIQVQGNALEYEQVIRDFVEQEIVLPDGYRYEFTGGTAETQQGQSEFGFALLAALVLMFMIMASLFENFRDPFVIWLCIPLAMFGALAFLFLIGDALSTTAQIGIFMLVGIIVNNGIVLVDYMHLYTKDTDYDLLNRKSVSWRNLFIPVFFWKEKPTVKDSELLSQILEACRRRMRPILLTAITTICSMIPLSLELGSGAETWSPLAKAVIGGLMFGSILTLFITPVLSVSLSMTIEWFKELFRSKKTETIQA</sequence>
<feature type="transmembrane region" description="Helical" evidence="1">
    <location>
        <begin position="987"/>
        <end position="1004"/>
    </location>
</feature>
<organism evidence="2 3">
    <name type="scientific">Gracilimonas halophila</name>
    <dbReference type="NCBI Taxonomy" id="1834464"/>
    <lineage>
        <taxon>Bacteria</taxon>
        <taxon>Pseudomonadati</taxon>
        <taxon>Balneolota</taxon>
        <taxon>Balneolia</taxon>
        <taxon>Balneolales</taxon>
        <taxon>Balneolaceae</taxon>
        <taxon>Gracilimonas</taxon>
    </lineage>
</organism>
<reference evidence="3" key="1">
    <citation type="journal article" date="2019" name="Int. J. Syst. Evol. Microbiol.">
        <title>The Global Catalogue of Microorganisms (GCM) 10K type strain sequencing project: providing services to taxonomists for standard genome sequencing and annotation.</title>
        <authorList>
            <consortium name="The Broad Institute Genomics Platform"/>
            <consortium name="The Broad Institute Genome Sequencing Center for Infectious Disease"/>
            <person name="Wu L."/>
            <person name="Ma J."/>
        </authorList>
    </citation>
    <scope>NUCLEOTIDE SEQUENCE [LARGE SCALE GENOMIC DNA]</scope>
    <source>
        <strain evidence="3">KCTC 52042</strain>
    </source>
</reference>
<feature type="transmembrane region" description="Helical" evidence="1">
    <location>
        <begin position="857"/>
        <end position="876"/>
    </location>
</feature>
<keyword evidence="1" id="KW-0812">Transmembrane</keyword>
<dbReference type="SUPFAM" id="SSF82714">
    <property type="entry name" value="Multidrug efflux transporter AcrB TolC docking domain, DN and DC subdomains"/>
    <property type="match status" value="2"/>
</dbReference>
<dbReference type="InterPro" id="IPR027463">
    <property type="entry name" value="AcrB_DN_DC_subdom"/>
</dbReference>
<dbReference type="PRINTS" id="PR00702">
    <property type="entry name" value="ACRIFLAVINRP"/>
</dbReference>
<dbReference type="Gene3D" id="3.30.2090.10">
    <property type="entry name" value="Multidrug efflux transporter AcrB TolC docking domain, DN and DC subdomains"/>
    <property type="match status" value="2"/>
</dbReference>
<dbReference type="EMBL" id="JBHULI010000022">
    <property type="protein sequence ID" value="MFD2531837.1"/>
    <property type="molecule type" value="Genomic_DNA"/>
</dbReference>
<dbReference type="SUPFAM" id="SSF82866">
    <property type="entry name" value="Multidrug efflux transporter AcrB transmembrane domain"/>
    <property type="match status" value="2"/>
</dbReference>
<feature type="transmembrane region" description="Helical" evidence="1">
    <location>
        <begin position="434"/>
        <end position="454"/>
    </location>
</feature>
<accession>A0ABW5JKB5</accession>
<dbReference type="Gene3D" id="1.20.1640.10">
    <property type="entry name" value="Multidrug efflux transporter AcrB transmembrane domain"/>
    <property type="match status" value="3"/>
</dbReference>
<feature type="transmembrane region" description="Helical" evidence="1">
    <location>
        <begin position="527"/>
        <end position="544"/>
    </location>
</feature>
<dbReference type="Gene3D" id="3.30.70.1430">
    <property type="entry name" value="Multidrug efflux transporter AcrB pore domain"/>
    <property type="match status" value="2"/>
</dbReference>
<comment type="caution">
    <text evidence="2">The sequence shown here is derived from an EMBL/GenBank/DDBJ whole genome shotgun (WGS) entry which is preliminary data.</text>
</comment>
<keyword evidence="1" id="KW-1133">Transmembrane helix</keyword>
<dbReference type="Proteomes" id="UP001597460">
    <property type="component" value="Unassembled WGS sequence"/>
</dbReference>
<evidence type="ECO:0000313" key="2">
    <source>
        <dbReference type="EMBL" id="MFD2531837.1"/>
    </source>
</evidence>
<evidence type="ECO:0000313" key="3">
    <source>
        <dbReference type="Proteomes" id="UP001597460"/>
    </source>
</evidence>
<proteinExistence type="predicted"/>
<dbReference type="PANTHER" id="PTHR32063:SF0">
    <property type="entry name" value="SWARMING MOTILITY PROTEIN SWRC"/>
    <property type="match status" value="1"/>
</dbReference>